<gene>
    <name evidence="4" type="ORF">SAMN04488056_10716</name>
</gene>
<accession>A0A1I5HMR5</accession>
<reference evidence="4 5" key="1">
    <citation type="submission" date="2016-10" db="EMBL/GenBank/DDBJ databases">
        <authorList>
            <person name="de Groot N.N."/>
        </authorList>
    </citation>
    <scope>NUCLEOTIDE SEQUENCE [LARGE SCALE GENOMIC DNA]</scope>
    <source>
        <strain evidence="4 5">CGMCC 1.9157</strain>
    </source>
</reference>
<evidence type="ECO:0000313" key="5">
    <source>
        <dbReference type="Proteomes" id="UP000199236"/>
    </source>
</evidence>
<evidence type="ECO:0000256" key="3">
    <source>
        <dbReference type="PIRSR" id="PIRSR039026-2"/>
    </source>
</evidence>
<dbReference type="PIRSF" id="PIRSF039026">
    <property type="entry name" value="SiaP"/>
    <property type="match status" value="1"/>
</dbReference>
<dbReference type="PROSITE" id="PS51318">
    <property type="entry name" value="TAT"/>
    <property type="match status" value="1"/>
</dbReference>
<dbReference type="InterPro" id="IPR038404">
    <property type="entry name" value="TRAP_DctP_sf"/>
</dbReference>
<organism evidence="4 5">
    <name type="scientific">Cohaesibacter marisflavi</name>
    <dbReference type="NCBI Taxonomy" id="655353"/>
    <lineage>
        <taxon>Bacteria</taxon>
        <taxon>Pseudomonadati</taxon>
        <taxon>Pseudomonadota</taxon>
        <taxon>Alphaproteobacteria</taxon>
        <taxon>Hyphomicrobiales</taxon>
        <taxon>Cohaesibacteraceae</taxon>
    </lineage>
</organism>
<feature type="binding site" evidence="2">
    <location>
        <position position="156"/>
    </location>
    <ligand>
        <name>substrate</name>
    </ligand>
</feature>
<dbReference type="PANTHER" id="PTHR33376:SF5">
    <property type="entry name" value="EXTRACYTOPLASMIC SOLUTE RECEPTOR PROTEIN"/>
    <property type="match status" value="1"/>
</dbReference>
<dbReference type="Proteomes" id="UP000199236">
    <property type="component" value="Unassembled WGS sequence"/>
</dbReference>
<evidence type="ECO:0000256" key="2">
    <source>
        <dbReference type="PIRSR" id="PIRSR039026-1"/>
    </source>
</evidence>
<dbReference type="RefSeq" id="WP_090073191.1">
    <property type="nucleotide sequence ID" value="NZ_FOVR01000007.1"/>
</dbReference>
<protein>
    <submittedName>
        <fullName evidence="4">TRAP-type mannitol/chloroaromatic compound transport system, substrate-binding protein</fullName>
    </submittedName>
</protein>
<dbReference type="InterPro" id="IPR026289">
    <property type="entry name" value="SBP_TakP-like"/>
</dbReference>
<dbReference type="GO" id="GO:0055085">
    <property type="term" value="P:transmembrane transport"/>
    <property type="evidence" value="ECO:0007669"/>
    <property type="project" value="InterPro"/>
</dbReference>
<dbReference type="STRING" id="655353.SAMN04488056_10716"/>
<dbReference type="CDD" id="cd13604">
    <property type="entry name" value="PBP2_TRAP_ketoacid_lactate_like"/>
    <property type="match status" value="1"/>
</dbReference>
<keyword evidence="1" id="KW-0732">Signal</keyword>
<feature type="binding site" evidence="3">
    <location>
        <position position="240"/>
    </location>
    <ligand>
        <name>substrate</name>
    </ligand>
</feature>
<evidence type="ECO:0000256" key="1">
    <source>
        <dbReference type="ARBA" id="ARBA00022729"/>
    </source>
</evidence>
<dbReference type="PANTHER" id="PTHR33376">
    <property type="match status" value="1"/>
</dbReference>
<dbReference type="InterPro" id="IPR006311">
    <property type="entry name" value="TAT_signal"/>
</dbReference>
<proteinExistence type="predicted"/>
<keyword evidence="3" id="KW-0479">Metal-binding</keyword>
<feature type="binding site" evidence="2">
    <location>
        <position position="177"/>
    </location>
    <ligand>
        <name>substrate</name>
    </ligand>
</feature>
<dbReference type="Gene3D" id="3.40.190.10">
    <property type="entry name" value="Periplasmic binding protein-like II"/>
    <property type="match status" value="1"/>
</dbReference>
<feature type="binding site" evidence="3">
    <location>
        <position position="215"/>
    </location>
    <ligand>
        <name>Na(+)</name>
        <dbReference type="ChEBI" id="CHEBI:29101"/>
    </ligand>
</feature>
<dbReference type="EMBL" id="FOVR01000007">
    <property type="protein sequence ID" value="SFO49585.1"/>
    <property type="molecule type" value="Genomic_DNA"/>
</dbReference>
<dbReference type="Gene3D" id="3.40.190.170">
    <property type="entry name" value="Bacterial extracellular solute-binding protein, family 7"/>
    <property type="match status" value="1"/>
</dbReference>
<dbReference type="AlphaFoldDB" id="A0A1I5HMR5"/>
<dbReference type="Pfam" id="PF03480">
    <property type="entry name" value="DctP"/>
    <property type="match status" value="1"/>
</dbReference>
<dbReference type="NCBIfam" id="NF037995">
    <property type="entry name" value="TRAP_S1"/>
    <property type="match status" value="1"/>
</dbReference>
<evidence type="ECO:0000313" key="4">
    <source>
        <dbReference type="EMBL" id="SFO49585.1"/>
    </source>
</evidence>
<feature type="binding site" evidence="3">
    <location>
        <position position="214"/>
    </location>
    <ligand>
        <name>substrate</name>
    </ligand>
</feature>
<keyword evidence="5" id="KW-1185">Reference proteome</keyword>
<dbReference type="GO" id="GO:0046872">
    <property type="term" value="F:metal ion binding"/>
    <property type="evidence" value="ECO:0007669"/>
    <property type="project" value="UniProtKB-KW"/>
</dbReference>
<dbReference type="SUPFAM" id="SSF53850">
    <property type="entry name" value="Periplasmic binding protein-like II"/>
    <property type="match status" value="1"/>
</dbReference>
<dbReference type="InterPro" id="IPR018389">
    <property type="entry name" value="DctP_fam"/>
</dbReference>
<dbReference type="GO" id="GO:0031317">
    <property type="term" value="C:tripartite ATP-independent periplasmic transporter complex"/>
    <property type="evidence" value="ECO:0007669"/>
    <property type="project" value="InterPro"/>
</dbReference>
<dbReference type="OrthoDB" id="9780733at2"/>
<sequence>MDRRDFLKKASLVSGGAAASTLAAPAYAQGKRTLKMVTSWPKNFPGLGTGAQRLADNITAMTDGRLTVKVYSAGELVPAFEAYDAVMTGTADMYHASEYNFVGKSKSLAFFTTVPMGMTATEFDAWIHHQGGQELWDELAASFNVKSFPAGNTGAQMGGWFNKEIKSLDDIKGLKMRMPGMGGEVLRRLGASAVSLPGGEIFQALQSGAIDATEFVGPWNDLALGFYKTTKFYYYPGFHEPSGGISVGVNLDVFNDFSKADQAMLRTACIAENNLLSSEYNAHNGAALEQLVNKHGVVLKKFPDDVFDAIGKVCEEVVAEFGAQDELSGRIYESYLAARKNVGDWMRITERPFLDGRDRVLG</sequence>
<name>A0A1I5HMR5_9HYPH</name>